<evidence type="ECO:0000313" key="2">
    <source>
        <dbReference type="Proteomes" id="UP000198211"/>
    </source>
</evidence>
<reference evidence="2" key="1">
    <citation type="submission" date="2017-03" db="EMBL/GenBank/DDBJ databases">
        <title>Phytopthora megakarya and P. palmivora, two closely related causual agents of cacao black pod achieved similar genome size and gene model numbers by different mechanisms.</title>
        <authorList>
            <person name="Ali S."/>
            <person name="Shao J."/>
            <person name="Larry D.J."/>
            <person name="Kronmiller B."/>
            <person name="Shen D."/>
            <person name="Strem M.D."/>
            <person name="Melnick R.L."/>
            <person name="Guiltinan M.J."/>
            <person name="Tyler B.M."/>
            <person name="Meinhardt L.W."/>
            <person name="Bailey B.A."/>
        </authorList>
    </citation>
    <scope>NUCLEOTIDE SEQUENCE [LARGE SCALE GENOMIC DNA]</scope>
    <source>
        <strain evidence="2">zdho120</strain>
    </source>
</reference>
<proteinExistence type="predicted"/>
<organism evidence="1 2">
    <name type="scientific">Phytophthora megakarya</name>
    <dbReference type="NCBI Taxonomy" id="4795"/>
    <lineage>
        <taxon>Eukaryota</taxon>
        <taxon>Sar</taxon>
        <taxon>Stramenopiles</taxon>
        <taxon>Oomycota</taxon>
        <taxon>Peronosporomycetes</taxon>
        <taxon>Peronosporales</taxon>
        <taxon>Peronosporaceae</taxon>
        <taxon>Phytophthora</taxon>
    </lineage>
</organism>
<evidence type="ECO:0000313" key="1">
    <source>
        <dbReference type="EMBL" id="OWY94295.1"/>
    </source>
</evidence>
<dbReference type="Proteomes" id="UP000198211">
    <property type="component" value="Unassembled WGS sequence"/>
</dbReference>
<name>A0A225UMR1_9STRA</name>
<comment type="caution">
    <text evidence="1">The sequence shown here is derived from an EMBL/GenBank/DDBJ whole genome shotgun (WGS) entry which is preliminary data.</text>
</comment>
<keyword evidence="2" id="KW-1185">Reference proteome</keyword>
<protein>
    <submittedName>
        <fullName evidence="1">Uncharacterized protein</fullName>
    </submittedName>
</protein>
<accession>A0A225UMR1</accession>
<sequence length="118" mass="12970">MDRILGRNGHRASKSIRKILSGVATVASMPKSTDVITWICPHTGGARQTRVGHVDYVFYVDSGRPVPQGISMGNSFCDDPEFRGPLPVAHQRLDDELVDQFDDVECCTVGNAGRRRAE</sequence>
<dbReference type="EMBL" id="NBNE01014604">
    <property type="protein sequence ID" value="OWY94295.1"/>
    <property type="molecule type" value="Genomic_DNA"/>
</dbReference>
<dbReference type="OrthoDB" id="99404at2759"/>
<dbReference type="AlphaFoldDB" id="A0A225UMR1"/>
<gene>
    <name evidence="1" type="ORF">PHMEG_00036013</name>
</gene>